<proteinExistence type="predicted"/>
<comment type="caution">
    <text evidence="1">The sequence shown here is derived from an EMBL/GenBank/DDBJ whole genome shotgun (WGS) entry which is preliminary data.</text>
</comment>
<name>A0ABS8RQ13_DATST</name>
<evidence type="ECO:0000313" key="1">
    <source>
        <dbReference type="EMBL" id="MCD7448648.1"/>
    </source>
</evidence>
<dbReference type="GO" id="GO:0016787">
    <property type="term" value="F:hydrolase activity"/>
    <property type="evidence" value="ECO:0007669"/>
    <property type="project" value="UniProtKB-KW"/>
</dbReference>
<keyword evidence="1" id="KW-0378">Hydrolase</keyword>
<reference evidence="1 2" key="1">
    <citation type="journal article" date="2021" name="BMC Genomics">
        <title>Datura genome reveals duplications of psychoactive alkaloid biosynthetic genes and high mutation rate following tissue culture.</title>
        <authorList>
            <person name="Rajewski A."/>
            <person name="Carter-House D."/>
            <person name="Stajich J."/>
            <person name="Litt A."/>
        </authorList>
    </citation>
    <scope>NUCLEOTIDE SEQUENCE [LARGE SCALE GENOMIC DNA]</scope>
    <source>
        <strain evidence="1">AR-01</strain>
    </source>
</reference>
<keyword evidence="2" id="KW-1185">Reference proteome</keyword>
<organism evidence="1 2">
    <name type="scientific">Datura stramonium</name>
    <name type="common">Jimsonweed</name>
    <name type="synonym">Common thornapple</name>
    <dbReference type="NCBI Taxonomy" id="4076"/>
    <lineage>
        <taxon>Eukaryota</taxon>
        <taxon>Viridiplantae</taxon>
        <taxon>Streptophyta</taxon>
        <taxon>Embryophyta</taxon>
        <taxon>Tracheophyta</taxon>
        <taxon>Spermatophyta</taxon>
        <taxon>Magnoliopsida</taxon>
        <taxon>eudicotyledons</taxon>
        <taxon>Gunneridae</taxon>
        <taxon>Pentapetalae</taxon>
        <taxon>asterids</taxon>
        <taxon>lamiids</taxon>
        <taxon>Solanales</taxon>
        <taxon>Solanaceae</taxon>
        <taxon>Solanoideae</taxon>
        <taxon>Datureae</taxon>
        <taxon>Datura</taxon>
    </lineage>
</organism>
<gene>
    <name evidence="1" type="primary">UBP25_1</name>
    <name evidence="1" type="ORF">HAX54_045296</name>
</gene>
<evidence type="ECO:0000313" key="2">
    <source>
        <dbReference type="Proteomes" id="UP000823775"/>
    </source>
</evidence>
<sequence>MNIRSMIVYPIDETSNITALVRTNDKVFEVSLALKSSSCYLHHQLHYLSSSKEKINFDQCILSADAQSSEGGRIGELHKEASLALRTCGWSEEVYAFMRSKKLEAQSDFQASDVNAMKKLLIADAKPMFISRIPEALKSSLIKRLTSFSQGTSPSST</sequence>
<accession>A0ABS8RQ13</accession>
<dbReference type="EMBL" id="JACEIK010000070">
    <property type="protein sequence ID" value="MCD7448648.1"/>
    <property type="molecule type" value="Genomic_DNA"/>
</dbReference>
<dbReference type="Proteomes" id="UP000823775">
    <property type="component" value="Unassembled WGS sequence"/>
</dbReference>
<protein>
    <submittedName>
        <fullName evidence="1">Ubiquitin carboxyl-terminal hydrolase 25</fullName>
    </submittedName>
</protein>